<protein>
    <recommendedName>
        <fullName evidence="3">DUF262 domain-containing protein</fullName>
    </recommendedName>
</protein>
<dbReference type="AlphaFoldDB" id="A0A7V4G7C9"/>
<name>A0A7V4G7C9_9BACT</name>
<evidence type="ECO:0000256" key="1">
    <source>
        <dbReference type="SAM" id="MobiDB-lite"/>
    </source>
</evidence>
<evidence type="ECO:0008006" key="3">
    <source>
        <dbReference type="Google" id="ProtNLM"/>
    </source>
</evidence>
<feature type="region of interest" description="Disordered" evidence="1">
    <location>
        <begin position="58"/>
        <end position="81"/>
    </location>
</feature>
<proteinExistence type="predicted"/>
<dbReference type="EMBL" id="DSXI01000183">
    <property type="protein sequence ID" value="HGS04732.1"/>
    <property type="molecule type" value="Genomic_DNA"/>
</dbReference>
<reference evidence="2" key="1">
    <citation type="journal article" date="2020" name="mSystems">
        <title>Genome- and Community-Level Interaction Insights into Carbon Utilization and Element Cycling Functions of Hydrothermarchaeota in Hydrothermal Sediment.</title>
        <authorList>
            <person name="Zhou Z."/>
            <person name="Liu Y."/>
            <person name="Xu W."/>
            <person name="Pan J."/>
            <person name="Luo Z.H."/>
            <person name="Li M."/>
        </authorList>
    </citation>
    <scope>NUCLEOTIDE SEQUENCE [LARGE SCALE GENOMIC DNA]</scope>
    <source>
        <strain evidence="2">SpSt-548</strain>
    </source>
</reference>
<gene>
    <name evidence="2" type="ORF">ENT08_03185</name>
</gene>
<sequence length="81" mass="9159">MMPGISTFDSTKELLPDLLKSIREGKTQLPDFQRGWIWDDDHIKSLPAWIEHALGKPIAQEAVPEPPEAVADYQDEEEEAS</sequence>
<comment type="caution">
    <text evidence="2">The sequence shown here is derived from an EMBL/GenBank/DDBJ whole genome shotgun (WGS) entry which is preliminary data.</text>
</comment>
<accession>A0A7V4G7C9</accession>
<organism evidence="2">
    <name type="scientific">Desulfobacca acetoxidans</name>
    <dbReference type="NCBI Taxonomy" id="60893"/>
    <lineage>
        <taxon>Bacteria</taxon>
        <taxon>Pseudomonadati</taxon>
        <taxon>Thermodesulfobacteriota</taxon>
        <taxon>Desulfobaccia</taxon>
        <taxon>Desulfobaccales</taxon>
        <taxon>Desulfobaccaceae</taxon>
        <taxon>Desulfobacca</taxon>
    </lineage>
</organism>
<evidence type="ECO:0000313" key="2">
    <source>
        <dbReference type="EMBL" id="HGS04732.1"/>
    </source>
</evidence>